<evidence type="ECO:0000256" key="2">
    <source>
        <dbReference type="SAM" id="Coils"/>
    </source>
</evidence>
<name>A0A816BTA3_ADIRI</name>
<dbReference type="EMBL" id="CAJNOJ010001188">
    <property type="protein sequence ID" value="CAF1545786.1"/>
    <property type="molecule type" value="Genomic_DNA"/>
</dbReference>
<dbReference type="Proteomes" id="UP000663828">
    <property type="component" value="Unassembled WGS sequence"/>
</dbReference>
<keyword evidence="3" id="KW-0812">Transmembrane</keyword>
<comment type="caution">
    <text evidence="5">The sequence shown here is derived from an EMBL/GenBank/DDBJ whole genome shotgun (WGS) entry which is preliminary data.</text>
</comment>
<dbReference type="PANTHER" id="PTHR47485:SF1">
    <property type="entry name" value="THYLAKOID LUMENAL 17.4 KDA PROTEIN, CHLOROPLASTIC"/>
    <property type="match status" value="1"/>
</dbReference>
<keyword evidence="3" id="KW-0472">Membrane</keyword>
<feature type="transmembrane region" description="Helical" evidence="3">
    <location>
        <begin position="46"/>
        <end position="66"/>
    </location>
</feature>
<evidence type="ECO:0000256" key="3">
    <source>
        <dbReference type="SAM" id="Phobius"/>
    </source>
</evidence>
<dbReference type="PANTHER" id="PTHR47485">
    <property type="entry name" value="THYLAKOID LUMENAL 17.4 KDA PROTEIN, CHLOROPLASTIC"/>
    <property type="match status" value="1"/>
</dbReference>
<dbReference type="Gene3D" id="2.160.20.80">
    <property type="entry name" value="E3 ubiquitin-protein ligase SopA"/>
    <property type="match status" value="2"/>
</dbReference>
<gene>
    <name evidence="4" type="ORF">EDS130_LOCUS45644</name>
    <name evidence="5" type="ORF">XAT740_LOCUS49086</name>
</gene>
<proteinExistence type="predicted"/>
<keyword evidence="3" id="KW-1133">Transmembrane helix</keyword>
<organism evidence="5 6">
    <name type="scientific">Adineta ricciae</name>
    <name type="common">Rotifer</name>
    <dbReference type="NCBI Taxonomy" id="249248"/>
    <lineage>
        <taxon>Eukaryota</taxon>
        <taxon>Metazoa</taxon>
        <taxon>Spiralia</taxon>
        <taxon>Gnathifera</taxon>
        <taxon>Rotifera</taxon>
        <taxon>Eurotatoria</taxon>
        <taxon>Bdelloidea</taxon>
        <taxon>Adinetida</taxon>
        <taxon>Adinetidae</taxon>
        <taxon>Adineta</taxon>
    </lineage>
</organism>
<evidence type="ECO:0000313" key="5">
    <source>
        <dbReference type="EMBL" id="CAF1612473.1"/>
    </source>
</evidence>
<evidence type="ECO:0000313" key="4">
    <source>
        <dbReference type="EMBL" id="CAF1545786.1"/>
    </source>
</evidence>
<reference evidence="5" key="1">
    <citation type="submission" date="2021-02" db="EMBL/GenBank/DDBJ databases">
        <authorList>
            <person name="Nowell W R."/>
        </authorList>
    </citation>
    <scope>NUCLEOTIDE SEQUENCE</scope>
</reference>
<accession>A0A816BTA3</accession>
<keyword evidence="6" id="KW-1185">Reference proteome</keyword>
<dbReference type="SUPFAM" id="SSF141571">
    <property type="entry name" value="Pentapeptide repeat-like"/>
    <property type="match status" value="2"/>
</dbReference>
<dbReference type="Proteomes" id="UP000663852">
    <property type="component" value="Unassembled WGS sequence"/>
</dbReference>
<evidence type="ECO:0008006" key="7">
    <source>
        <dbReference type="Google" id="ProtNLM"/>
    </source>
</evidence>
<protein>
    <recommendedName>
        <fullName evidence="7">Pentapeptide repeat-containing protein</fullName>
    </recommendedName>
</protein>
<evidence type="ECO:0000256" key="1">
    <source>
        <dbReference type="ARBA" id="ARBA00022737"/>
    </source>
</evidence>
<dbReference type="InterPro" id="IPR001646">
    <property type="entry name" value="5peptide_repeat"/>
</dbReference>
<keyword evidence="2" id="KW-0175">Coiled coil</keyword>
<dbReference type="EMBL" id="CAJNOR010007187">
    <property type="protein sequence ID" value="CAF1612473.1"/>
    <property type="molecule type" value="Genomic_DNA"/>
</dbReference>
<feature type="coiled-coil region" evidence="2">
    <location>
        <begin position="125"/>
        <end position="156"/>
    </location>
</feature>
<evidence type="ECO:0000313" key="6">
    <source>
        <dbReference type="Proteomes" id="UP000663828"/>
    </source>
</evidence>
<keyword evidence="1" id="KW-0677">Repeat</keyword>
<dbReference type="OrthoDB" id="10051976at2759"/>
<sequence>MSSTTTHDQNTMTDSVVIMMIEEKKSDIQRKTRLCCGISLNSLTKIAIHLILPLTLGIFTVAITFYQQEVSKQQQQEDRELARIQREQDLNISAAQREQDKIIAREQREEDELRRFQDLNISAVRRDLDLHIAELKRKADDLNAEKQRNISQEQRQYEFHMGQQQQQKQMTVEFEQYEQERTKYHAQLSLSYMNEISSLLEKYNGSLNSNPISAALGRAKTLNVIGQLGSNRSRPLIEFLHDAKQLTTKKNPLDLSGAQLNGIDFRGATGLYTRQNLALIGVHLNDAIFENMEIFQWDFTSTSLNGANFRNCNITNTIFDRASLIGADFSSSYLDMNTFSNVDLSMSNFHTSIIRSSYFHDANLIKANFSNIISDAKSIDRHLRFTYSNLISTTFRDAYLSKVYFRLCNMTYTDLSRTTIWNTLFFGSVLAFTSIVNSTLPLRLSSFPYANLSHADLSGSTCVEKKCEGDTVLSFHNALFHDGRIGRPRSTIISGGNASFCEAYDSITHAQVLLNVWEKQPINDFVLRRERTINNQCVYSMKKNETGKLYQKVRLNGPYKPSFDDLVSNRQAVVIFRAIISEGVEIFIEEKADTQRILLNHTLSRVGAVDNSPLVTSSPILLHSETKELIFRINFYKPGLIRWLHWIDIEINPLFSH</sequence>
<dbReference type="AlphaFoldDB" id="A0A816BTA3"/>
<dbReference type="Pfam" id="PF00805">
    <property type="entry name" value="Pentapeptide"/>
    <property type="match status" value="3"/>
</dbReference>